<proteinExistence type="predicted"/>
<evidence type="ECO:0000313" key="2">
    <source>
        <dbReference type="Proteomes" id="UP000010466"/>
    </source>
</evidence>
<name>L0RYB9_MYCC1</name>
<dbReference type="KEGG" id="mcy:MCYN_0814"/>
<dbReference type="EMBL" id="HF559394">
    <property type="protein sequence ID" value="CCP24546.1"/>
    <property type="molecule type" value="Genomic_DNA"/>
</dbReference>
<reference evidence="2" key="1">
    <citation type="journal article" date="2013" name="Genome Announc.">
        <title>Complete genome sequence of Mycoplasma cynos strain C142.</title>
        <authorList>
            <person name="Walker C.A."/>
            <person name="Mannering S.A."/>
            <person name="Shields S."/>
            <person name="Blake D.P."/>
            <person name="Brownlie J."/>
        </authorList>
    </citation>
    <scope>NUCLEOTIDE SEQUENCE [LARGE SCALE GENOMIC DNA]</scope>
    <source>
        <strain evidence="2">C142</strain>
    </source>
</reference>
<evidence type="ECO:0000313" key="1">
    <source>
        <dbReference type="EMBL" id="CCP24546.1"/>
    </source>
</evidence>
<dbReference type="Proteomes" id="UP000010466">
    <property type="component" value="Chromosome"/>
</dbReference>
<dbReference type="AlphaFoldDB" id="L0RYB9"/>
<dbReference type="HOGENOM" id="CLU_2143061_0_0_14"/>
<accession>L0RYB9</accession>
<sequence>MLTNISKYLINHIYIPTRMKLNNKWAIDNWSVLFELSTIEVINVSKKFNGYKNGKTSNEMLRFVIPQIIAIFWEFLFFDVNETTSPVMVVPTFEPSTKAIAELVGRILSLCA</sequence>
<organism evidence="1 2">
    <name type="scientific">Mycoplasmopsis cynos (strain C142)</name>
    <name type="common">Mycoplasma cynos</name>
    <dbReference type="NCBI Taxonomy" id="1246955"/>
    <lineage>
        <taxon>Bacteria</taxon>
        <taxon>Bacillati</taxon>
        <taxon>Mycoplasmatota</taxon>
        <taxon>Mycoplasmoidales</taxon>
        <taxon>Metamycoplasmataceae</taxon>
        <taxon>Mycoplasmopsis</taxon>
    </lineage>
</organism>
<keyword evidence="2" id="KW-1185">Reference proteome</keyword>
<gene>
    <name evidence="1" type="primary">MCYN0814</name>
    <name evidence="1" type="ordered locus">MCYN_0814</name>
</gene>
<protein>
    <submittedName>
        <fullName evidence="1">Uncharacterized protein</fullName>
    </submittedName>
</protein>